<dbReference type="EMBL" id="BMAO01025416">
    <property type="protein sequence ID" value="GFR02437.1"/>
    <property type="molecule type" value="Genomic_DNA"/>
</dbReference>
<proteinExistence type="predicted"/>
<comment type="caution">
    <text evidence="2">The sequence shown here is derived from an EMBL/GenBank/DDBJ whole genome shotgun (WGS) entry which is preliminary data.</text>
</comment>
<gene>
    <name evidence="2" type="ORF">TNCT_322831</name>
</gene>
<dbReference type="AlphaFoldDB" id="A0A8X6LBK5"/>
<organism evidence="2 3">
    <name type="scientific">Trichonephila clavata</name>
    <name type="common">Joro spider</name>
    <name type="synonym">Nephila clavata</name>
    <dbReference type="NCBI Taxonomy" id="2740835"/>
    <lineage>
        <taxon>Eukaryota</taxon>
        <taxon>Metazoa</taxon>
        <taxon>Ecdysozoa</taxon>
        <taxon>Arthropoda</taxon>
        <taxon>Chelicerata</taxon>
        <taxon>Arachnida</taxon>
        <taxon>Araneae</taxon>
        <taxon>Araneomorphae</taxon>
        <taxon>Entelegynae</taxon>
        <taxon>Araneoidea</taxon>
        <taxon>Nephilidae</taxon>
        <taxon>Trichonephila</taxon>
    </lineage>
</organism>
<evidence type="ECO:0000256" key="1">
    <source>
        <dbReference type="SAM" id="MobiDB-lite"/>
    </source>
</evidence>
<evidence type="ECO:0000313" key="3">
    <source>
        <dbReference type="Proteomes" id="UP000887116"/>
    </source>
</evidence>
<sequence>MFVPTVDAAIQFRKIFCYFTCGGCGMLPSRDDIGRGDELTEHGMKQRRQTEEARSELNGRREAGTPPLFFVEKGANLRYLDCCHDHAKLKSILKFKFCKYFRCVPFLNGN</sequence>
<accession>A0A8X6LBK5</accession>
<protein>
    <submittedName>
        <fullName evidence="2">Uncharacterized protein</fullName>
    </submittedName>
</protein>
<feature type="compositionally biased region" description="Basic and acidic residues" evidence="1">
    <location>
        <begin position="35"/>
        <end position="63"/>
    </location>
</feature>
<reference evidence="2" key="1">
    <citation type="submission" date="2020-07" db="EMBL/GenBank/DDBJ databases">
        <title>Multicomponent nature underlies the extraordinary mechanical properties of spider dragline silk.</title>
        <authorList>
            <person name="Kono N."/>
            <person name="Nakamura H."/>
            <person name="Mori M."/>
            <person name="Yoshida Y."/>
            <person name="Ohtoshi R."/>
            <person name="Malay A.D."/>
            <person name="Moran D.A.P."/>
            <person name="Tomita M."/>
            <person name="Numata K."/>
            <person name="Arakawa K."/>
        </authorList>
    </citation>
    <scope>NUCLEOTIDE SEQUENCE</scope>
</reference>
<dbReference type="Proteomes" id="UP000887116">
    <property type="component" value="Unassembled WGS sequence"/>
</dbReference>
<evidence type="ECO:0000313" key="2">
    <source>
        <dbReference type="EMBL" id="GFR02437.1"/>
    </source>
</evidence>
<feature type="region of interest" description="Disordered" evidence="1">
    <location>
        <begin position="35"/>
        <end position="64"/>
    </location>
</feature>
<keyword evidence="3" id="KW-1185">Reference proteome</keyword>
<name>A0A8X6LBK5_TRICU</name>